<evidence type="ECO:0008006" key="4">
    <source>
        <dbReference type="Google" id="ProtNLM"/>
    </source>
</evidence>
<keyword evidence="1" id="KW-0732">Signal</keyword>
<dbReference type="HOGENOM" id="CLU_1947141_0_0_4"/>
<dbReference type="RefSeq" id="WP_011463921.1">
    <property type="nucleotide sequence ID" value="NC_007908.1"/>
</dbReference>
<evidence type="ECO:0000256" key="1">
    <source>
        <dbReference type="SAM" id="SignalP"/>
    </source>
</evidence>
<accession>Q21Y00</accession>
<reference evidence="3" key="1">
    <citation type="submission" date="2006-02" db="EMBL/GenBank/DDBJ databases">
        <title>Complete sequence of chromosome of Rhodoferax ferrireducens DSM 15236.</title>
        <authorList>
            <person name="Copeland A."/>
            <person name="Lucas S."/>
            <person name="Lapidus A."/>
            <person name="Barry K."/>
            <person name="Detter J.C."/>
            <person name="Glavina del Rio T."/>
            <person name="Hammon N."/>
            <person name="Israni S."/>
            <person name="Pitluck S."/>
            <person name="Brettin T."/>
            <person name="Bruce D."/>
            <person name="Han C."/>
            <person name="Tapia R."/>
            <person name="Gilna P."/>
            <person name="Kiss H."/>
            <person name="Schmutz J."/>
            <person name="Larimer F."/>
            <person name="Land M."/>
            <person name="Kyrpides N."/>
            <person name="Ivanova N."/>
            <person name="Richardson P."/>
        </authorList>
    </citation>
    <scope>NUCLEOTIDE SEQUENCE [LARGE SCALE GENOMIC DNA]</scope>
    <source>
        <strain evidence="3">ATCC BAA-621 / DSM 15236 / T118</strain>
    </source>
</reference>
<dbReference type="STRING" id="338969.Rfer_1622"/>
<evidence type="ECO:0000313" key="2">
    <source>
        <dbReference type="EMBL" id="ABD69353.1"/>
    </source>
</evidence>
<gene>
    <name evidence="2" type="ordered locus">Rfer_1622</name>
</gene>
<dbReference type="EMBL" id="CP000267">
    <property type="protein sequence ID" value="ABD69353.1"/>
    <property type="molecule type" value="Genomic_DNA"/>
</dbReference>
<feature type="chain" id="PRO_5004200153" description="DUF885 domain-containing protein" evidence="1">
    <location>
        <begin position="22"/>
        <end position="129"/>
    </location>
</feature>
<dbReference type="AlphaFoldDB" id="Q21Y00"/>
<name>Q21Y00_ALBFT</name>
<dbReference type="KEGG" id="rfr:Rfer_1622"/>
<evidence type="ECO:0000313" key="3">
    <source>
        <dbReference type="Proteomes" id="UP000008332"/>
    </source>
</evidence>
<feature type="signal peptide" evidence="1">
    <location>
        <begin position="1"/>
        <end position="21"/>
    </location>
</feature>
<protein>
    <recommendedName>
        <fullName evidence="4">DUF885 domain-containing protein</fullName>
    </recommendedName>
</protein>
<keyword evidence="3" id="KW-1185">Reference proteome</keyword>
<dbReference type="OrthoDB" id="526867at2"/>
<organism evidence="2 3">
    <name type="scientific">Albidiferax ferrireducens (strain ATCC BAA-621 / DSM 15236 / T118)</name>
    <name type="common">Rhodoferax ferrireducens</name>
    <dbReference type="NCBI Taxonomy" id="338969"/>
    <lineage>
        <taxon>Bacteria</taxon>
        <taxon>Pseudomonadati</taxon>
        <taxon>Pseudomonadota</taxon>
        <taxon>Betaproteobacteria</taxon>
        <taxon>Burkholderiales</taxon>
        <taxon>Comamonadaceae</taxon>
        <taxon>Rhodoferax</taxon>
    </lineage>
</organism>
<dbReference type="Proteomes" id="UP000008332">
    <property type="component" value="Chromosome"/>
</dbReference>
<sequence length="129" mass="14078">MLGRTCLALCVLAGLAGLARAEGLGSSHWDELLKKHVQVLHAGQASEVDYAGFMADRTPLQTYLASISKVSRAEFDRWSNPTQLALYSVPLGLNVDTSSKLPARRLGIEFLDYDWRLNAAGRSDRSGKS</sequence>
<proteinExistence type="predicted"/>